<comment type="caution">
    <text evidence="2">The sequence shown here is derived from an EMBL/GenBank/DDBJ whole genome shotgun (WGS) entry which is preliminary data.</text>
</comment>
<evidence type="ECO:0000313" key="2">
    <source>
        <dbReference type="EMBL" id="MCZ0865904.1"/>
    </source>
</evidence>
<accession>A0A9J6RNZ2</accession>
<dbReference type="Gene3D" id="1.10.443.10">
    <property type="entry name" value="Intergrase catalytic core"/>
    <property type="match status" value="1"/>
</dbReference>
<gene>
    <name evidence="2" type="ORF">O0V09_11870</name>
</gene>
<dbReference type="Proteomes" id="UP001069090">
    <property type="component" value="Unassembled WGS sequence"/>
</dbReference>
<dbReference type="AlphaFoldDB" id="A0A9J6RNZ2"/>
<proteinExistence type="predicted"/>
<sequence length="349" mass="39635">MEKLGLSKGQFDSRKRNLLDPYDRKLPHSGLSLQKALYQFLPLSCLLIIFAFSARREHEVFGLTTKSFKQDGSCWRVKFYVGKTDREEDWFVHTSLVGKALKTLERLSAGGRCESDSDSLFRFNDTFERAPVNMDRLTRSIDSFQDFIGVECDENGERFKFSEHQFRRFFAIMFFYRYEKGGDAEALMHELRHADWSMTQIYLTERETGRIFREVEQEYIARKLAMSIEDGGISGPIAAEFKDKLLSNGGINVVPEKRKELAMSVVEVGQLTLEFISEGLCLGHSPGRKQLSSCFSDGHVMCHKASASLCEGCPNLFSVDDIKNDISSEVIQGDDYGDSIILNAVVGEQ</sequence>
<dbReference type="CDD" id="cd00397">
    <property type="entry name" value="DNA_BRE_C"/>
    <property type="match status" value="1"/>
</dbReference>
<keyword evidence="3" id="KW-1185">Reference proteome</keyword>
<dbReference type="GO" id="GO:0003677">
    <property type="term" value="F:DNA binding"/>
    <property type="evidence" value="ECO:0007669"/>
    <property type="project" value="InterPro"/>
</dbReference>
<dbReference type="GO" id="GO:0015074">
    <property type="term" value="P:DNA integration"/>
    <property type="evidence" value="ECO:0007669"/>
    <property type="project" value="InterPro"/>
</dbReference>
<organism evidence="2 3">
    <name type="scientific">Dasania phycosphaerae</name>
    <dbReference type="NCBI Taxonomy" id="2950436"/>
    <lineage>
        <taxon>Bacteria</taxon>
        <taxon>Pseudomonadati</taxon>
        <taxon>Pseudomonadota</taxon>
        <taxon>Gammaproteobacteria</taxon>
        <taxon>Cellvibrionales</taxon>
        <taxon>Spongiibacteraceae</taxon>
        <taxon>Dasania</taxon>
    </lineage>
</organism>
<dbReference type="GO" id="GO:0006310">
    <property type="term" value="P:DNA recombination"/>
    <property type="evidence" value="ECO:0007669"/>
    <property type="project" value="UniProtKB-KW"/>
</dbReference>
<dbReference type="InterPro" id="IPR011010">
    <property type="entry name" value="DNA_brk_join_enz"/>
</dbReference>
<evidence type="ECO:0000313" key="3">
    <source>
        <dbReference type="Proteomes" id="UP001069090"/>
    </source>
</evidence>
<reference evidence="2 3" key="1">
    <citation type="submission" date="2022-12" db="EMBL/GenBank/DDBJ databases">
        <title>Dasania phycosphaerae sp. nov., isolated from particulate material of the south coast of Korea.</title>
        <authorList>
            <person name="Jiang Y."/>
        </authorList>
    </citation>
    <scope>NUCLEOTIDE SEQUENCE [LARGE SCALE GENOMIC DNA]</scope>
    <source>
        <strain evidence="2 3">GY-19</strain>
    </source>
</reference>
<name>A0A9J6RNZ2_9GAMM</name>
<evidence type="ECO:0000256" key="1">
    <source>
        <dbReference type="ARBA" id="ARBA00023172"/>
    </source>
</evidence>
<protein>
    <submittedName>
        <fullName evidence="2">Site-specific integrase</fullName>
    </submittedName>
</protein>
<dbReference type="InterPro" id="IPR013762">
    <property type="entry name" value="Integrase-like_cat_sf"/>
</dbReference>
<dbReference type="EMBL" id="JAPTGG010000009">
    <property type="protein sequence ID" value="MCZ0865904.1"/>
    <property type="molecule type" value="Genomic_DNA"/>
</dbReference>
<keyword evidence="1" id="KW-0233">DNA recombination</keyword>
<dbReference type="SUPFAM" id="SSF56349">
    <property type="entry name" value="DNA breaking-rejoining enzymes"/>
    <property type="match status" value="1"/>
</dbReference>